<evidence type="ECO:0000256" key="3">
    <source>
        <dbReference type="ARBA" id="ARBA00022525"/>
    </source>
</evidence>
<evidence type="ECO:0000256" key="7">
    <source>
        <dbReference type="ARBA" id="ARBA00023239"/>
    </source>
</evidence>
<organism evidence="9 10">
    <name type="scientific">Oedothorax gibbosus</name>
    <dbReference type="NCBI Taxonomy" id="931172"/>
    <lineage>
        <taxon>Eukaryota</taxon>
        <taxon>Metazoa</taxon>
        <taxon>Ecdysozoa</taxon>
        <taxon>Arthropoda</taxon>
        <taxon>Chelicerata</taxon>
        <taxon>Arachnida</taxon>
        <taxon>Araneae</taxon>
        <taxon>Araneomorphae</taxon>
        <taxon>Entelegynae</taxon>
        <taxon>Araneoidea</taxon>
        <taxon>Linyphiidae</taxon>
        <taxon>Erigoninae</taxon>
        <taxon>Oedothorax</taxon>
    </lineage>
</organism>
<feature type="chain" id="PRO_5043417344" evidence="8">
    <location>
        <begin position="25"/>
        <end position="308"/>
    </location>
</feature>
<dbReference type="Proteomes" id="UP000827092">
    <property type="component" value="Unassembled WGS sequence"/>
</dbReference>
<dbReference type="SUPFAM" id="SSF51695">
    <property type="entry name" value="PLC-like phosphodiesterases"/>
    <property type="match status" value="1"/>
</dbReference>
<evidence type="ECO:0000313" key="9">
    <source>
        <dbReference type="EMBL" id="KAG8184243.1"/>
    </source>
</evidence>
<comment type="catalytic activity">
    <reaction evidence="1">
        <text>an N-(acyl)-sphingosylphosphoethanolamine = an N-(acyl)-sphingosyl-1,3-cyclic phosphate + ethanolamine</text>
        <dbReference type="Rhea" id="RHEA:60648"/>
        <dbReference type="ChEBI" id="CHEBI:57603"/>
        <dbReference type="ChEBI" id="CHEBI:143891"/>
        <dbReference type="ChEBI" id="CHEBI:143892"/>
    </reaction>
</comment>
<name>A0AAV6UKN2_9ARAC</name>
<dbReference type="GO" id="GO:0046872">
    <property type="term" value="F:metal ion binding"/>
    <property type="evidence" value="ECO:0007669"/>
    <property type="project" value="UniProtKB-KW"/>
</dbReference>
<comment type="subcellular location">
    <subcellularLocation>
        <location evidence="2">Secreted</location>
    </subcellularLocation>
</comment>
<dbReference type="EMBL" id="JAFNEN010000381">
    <property type="protein sequence ID" value="KAG8184243.1"/>
    <property type="molecule type" value="Genomic_DNA"/>
</dbReference>
<keyword evidence="10" id="KW-1185">Reference proteome</keyword>
<dbReference type="InterPro" id="IPR017946">
    <property type="entry name" value="PLC-like_Pdiesterase_TIM-brl"/>
</dbReference>
<keyword evidence="5" id="KW-0460">Magnesium</keyword>
<evidence type="ECO:0000313" key="10">
    <source>
        <dbReference type="Proteomes" id="UP000827092"/>
    </source>
</evidence>
<reference evidence="9 10" key="1">
    <citation type="journal article" date="2022" name="Nat. Ecol. Evol.">
        <title>A masculinizing supergene underlies an exaggerated male reproductive morph in a spider.</title>
        <authorList>
            <person name="Hendrickx F."/>
            <person name="De Corte Z."/>
            <person name="Sonet G."/>
            <person name="Van Belleghem S.M."/>
            <person name="Kostlbacher S."/>
            <person name="Vangestel C."/>
        </authorList>
    </citation>
    <scope>NUCLEOTIDE SEQUENCE [LARGE SCALE GENOMIC DNA]</scope>
    <source>
        <strain evidence="9">W744_W776</strain>
    </source>
</reference>
<proteinExistence type="predicted"/>
<dbReference type="GO" id="GO:0005576">
    <property type="term" value="C:extracellular region"/>
    <property type="evidence" value="ECO:0007669"/>
    <property type="project" value="UniProtKB-SubCell"/>
</dbReference>
<dbReference type="AlphaFoldDB" id="A0AAV6UKN2"/>
<keyword evidence="8" id="KW-0732">Signal</keyword>
<gene>
    <name evidence="9" type="ORF">JTE90_019482</name>
</gene>
<evidence type="ECO:0000256" key="6">
    <source>
        <dbReference type="ARBA" id="ARBA00023157"/>
    </source>
</evidence>
<evidence type="ECO:0000256" key="8">
    <source>
        <dbReference type="SAM" id="SignalP"/>
    </source>
</evidence>
<dbReference type="Pfam" id="PF13653">
    <property type="entry name" value="GDPD_2"/>
    <property type="match status" value="1"/>
</dbReference>
<keyword evidence="3" id="KW-0964">Secreted</keyword>
<dbReference type="GO" id="GO:0016829">
    <property type="term" value="F:lyase activity"/>
    <property type="evidence" value="ECO:0007669"/>
    <property type="project" value="UniProtKB-KW"/>
</dbReference>
<sequence>MAKLQNLARCLLAAYCISILNVYASDRDTSKRPFYIIGHMVNSIRQVKHYLDRGSNALESDIQFFNNGSVSYIYHGFPCDCWRTCSYHVPMSDYLKHVRDITDPDIEDSYHEKMLLQMLDLKLSTSGNKTESGRDVARHVLDFLWSKDGKRKTEVRVLIYLDDVTSDQEFVSGFLAEFQDRGQERRLADVGFDGGSGNLFDNRRTLLDIGIKNVWQGDGRTNCVSAFYPDGRLRRAIALRDARRGKGKVYHWTIDLKLRMRLSLNLGVDAILTNDPDDLLEVVRESYYAGDYRLATVDDDPFEKYVKE</sequence>
<dbReference type="GO" id="GO:0006629">
    <property type="term" value="P:lipid metabolic process"/>
    <property type="evidence" value="ECO:0007669"/>
    <property type="project" value="InterPro"/>
</dbReference>
<keyword evidence="6" id="KW-1015">Disulfide bond</keyword>
<dbReference type="Gene3D" id="3.20.20.190">
    <property type="entry name" value="Phosphatidylinositol (PI) phosphodiesterase"/>
    <property type="match status" value="1"/>
</dbReference>
<comment type="caution">
    <text evidence="9">The sequence shown here is derived from an EMBL/GenBank/DDBJ whole genome shotgun (WGS) entry which is preliminary data.</text>
</comment>
<dbReference type="GO" id="GO:0008081">
    <property type="term" value="F:phosphoric diester hydrolase activity"/>
    <property type="evidence" value="ECO:0007669"/>
    <property type="project" value="InterPro"/>
</dbReference>
<evidence type="ECO:0000256" key="1">
    <source>
        <dbReference type="ARBA" id="ARBA00000110"/>
    </source>
</evidence>
<evidence type="ECO:0000256" key="2">
    <source>
        <dbReference type="ARBA" id="ARBA00004613"/>
    </source>
</evidence>
<accession>A0AAV6UKN2</accession>
<keyword evidence="4" id="KW-0479">Metal-binding</keyword>
<feature type="signal peptide" evidence="8">
    <location>
        <begin position="1"/>
        <end position="24"/>
    </location>
</feature>
<evidence type="ECO:0000256" key="5">
    <source>
        <dbReference type="ARBA" id="ARBA00022842"/>
    </source>
</evidence>
<evidence type="ECO:0000256" key="4">
    <source>
        <dbReference type="ARBA" id="ARBA00022723"/>
    </source>
</evidence>
<keyword evidence="7" id="KW-0456">Lyase</keyword>
<protein>
    <submittedName>
        <fullName evidence="9">Uncharacterized protein</fullName>
    </submittedName>
</protein>